<keyword evidence="9" id="KW-0175">Coiled coil</keyword>
<keyword evidence="7" id="KW-0067">ATP-binding</keyword>
<protein>
    <recommendedName>
        <fullName evidence="12">Dynein heavy chain linker domain-containing protein</fullName>
    </recommendedName>
</protein>
<evidence type="ECO:0000256" key="8">
    <source>
        <dbReference type="ARBA" id="ARBA00023017"/>
    </source>
</evidence>
<keyword evidence="6" id="KW-0547">Nucleotide-binding</keyword>
<dbReference type="Gene3D" id="1.20.140.100">
    <property type="entry name" value="Dynein heavy chain, N-terminal domain 2"/>
    <property type="match status" value="2"/>
</dbReference>
<dbReference type="VEuPathDB" id="FungiDB:MELLADRAFT_93352"/>
<keyword evidence="5" id="KW-0677">Repeat</keyword>
<accession>F4S4V8</accession>
<dbReference type="EMBL" id="GL883148">
    <property type="protein sequence ID" value="EGG00357.1"/>
    <property type="molecule type" value="Genomic_DNA"/>
</dbReference>
<dbReference type="STRING" id="747676.F4S4V8"/>
<dbReference type="RefSeq" id="XP_007416376.1">
    <property type="nucleotide sequence ID" value="XM_007416314.1"/>
</dbReference>
<evidence type="ECO:0000256" key="1">
    <source>
        <dbReference type="ARBA" id="ARBA00004245"/>
    </source>
</evidence>
<evidence type="ECO:0000256" key="5">
    <source>
        <dbReference type="ARBA" id="ARBA00022737"/>
    </source>
</evidence>
<dbReference type="GO" id="GO:0005858">
    <property type="term" value="C:axonemal dynein complex"/>
    <property type="evidence" value="ECO:0007669"/>
    <property type="project" value="TreeGrafter"/>
</dbReference>
<dbReference type="KEGG" id="mlr:MELLADRAFT_93352"/>
<dbReference type="HOGENOM" id="CLU_739833_0_0_1"/>
<evidence type="ECO:0000256" key="9">
    <source>
        <dbReference type="ARBA" id="ARBA00023054"/>
    </source>
</evidence>
<feature type="domain" description="Dynein heavy chain linker" evidence="12">
    <location>
        <begin position="318"/>
        <end position="365"/>
    </location>
</feature>
<dbReference type="Proteomes" id="UP000001072">
    <property type="component" value="Unassembled WGS sequence"/>
</dbReference>
<dbReference type="AlphaFoldDB" id="F4S4V8"/>
<name>F4S4V8_MELLP</name>
<organism evidence="14">
    <name type="scientific">Melampsora larici-populina (strain 98AG31 / pathotype 3-4-7)</name>
    <name type="common">Poplar leaf rust fungus</name>
    <dbReference type="NCBI Taxonomy" id="747676"/>
    <lineage>
        <taxon>Eukaryota</taxon>
        <taxon>Fungi</taxon>
        <taxon>Dikarya</taxon>
        <taxon>Basidiomycota</taxon>
        <taxon>Pucciniomycotina</taxon>
        <taxon>Pucciniomycetes</taxon>
        <taxon>Pucciniales</taxon>
        <taxon>Melampsoraceae</taxon>
        <taxon>Melampsora</taxon>
    </lineage>
</organism>
<sequence>MQISSTTQAVTFITFVQDLDRKVKKWEPDIEILGSGEKTLHRQRYQFPADWLYVDQIEGEWNVFNALLKRKNSAIQEQIGALQMRIVAEDKVVQSKIDALIADWEKEKPISGDLKPDIAMNAINLFETRVNRLQDEHSQPAAEEISDLKAVWTALSGIWAQLAELPLDALLTSTREMSRKMRQYQASKFVQEKIQLHQKSVALVGELKSDALRERHWKLLYKNLRLSGHYAPSQMTLGTIWDMDLKKNESLIRQVLAQATGEVALEEYKTGNEHTSALSQMKLSPYYKTFEEDALIWTDRLNRVSEMFNKWIDVQPFKSPYVLDVLQIPEVLKTLDKLLESLRKLQKALGEYLERERSSFPRCYLWETRIYWRS</sequence>
<dbReference type="FunFam" id="1.10.287.2620:FF:000001">
    <property type="entry name" value="Cytoplasmic dynein heavy chain 1"/>
    <property type="match status" value="1"/>
</dbReference>
<evidence type="ECO:0000313" key="14">
    <source>
        <dbReference type="Proteomes" id="UP000001072"/>
    </source>
</evidence>
<dbReference type="PANTHER" id="PTHR46532">
    <property type="entry name" value="MALE FERTILITY FACTOR KL5"/>
    <property type="match status" value="1"/>
</dbReference>
<comment type="similarity">
    <text evidence="2">Belongs to the dynein heavy chain family.</text>
</comment>
<gene>
    <name evidence="13" type="ORF">MELLADRAFT_93352</name>
</gene>
<dbReference type="GO" id="GO:0007018">
    <property type="term" value="P:microtubule-based movement"/>
    <property type="evidence" value="ECO:0007669"/>
    <property type="project" value="InterPro"/>
</dbReference>
<evidence type="ECO:0000256" key="4">
    <source>
        <dbReference type="ARBA" id="ARBA00022701"/>
    </source>
</evidence>
<dbReference type="InParanoid" id="F4S4V8"/>
<dbReference type="GO" id="GO:0045505">
    <property type="term" value="F:dynein intermediate chain binding"/>
    <property type="evidence" value="ECO:0007669"/>
    <property type="project" value="InterPro"/>
</dbReference>
<keyword evidence="10" id="KW-0505">Motor protein</keyword>
<keyword evidence="4" id="KW-0493">Microtubule</keyword>
<evidence type="ECO:0000313" key="13">
    <source>
        <dbReference type="EMBL" id="EGG00357.1"/>
    </source>
</evidence>
<dbReference type="PANTHER" id="PTHR46532:SF4">
    <property type="entry name" value="AAA+ ATPASE DOMAIN-CONTAINING PROTEIN"/>
    <property type="match status" value="1"/>
</dbReference>
<evidence type="ECO:0000256" key="3">
    <source>
        <dbReference type="ARBA" id="ARBA00022490"/>
    </source>
</evidence>
<keyword evidence="11" id="KW-0206">Cytoskeleton</keyword>
<dbReference type="InterPro" id="IPR042222">
    <property type="entry name" value="Dynein_2_N"/>
</dbReference>
<keyword evidence="8" id="KW-0243">Dynein</keyword>
<evidence type="ECO:0000259" key="12">
    <source>
        <dbReference type="Pfam" id="PF08393"/>
    </source>
</evidence>
<comment type="subcellular location">
    <subcellularLocation>
        <location evidence="1">Cytoplasm</location>
        <location evidence="1">Cytoskeleton</location>
    </subcellularLocation>
</comment>
<keyword evidence="3" id="KW-0963">Cytoplasm</keyword>
<dbReference type="GO" id="GO:0005524">
    <property type="term" value="F:ATP binding"/>
    <property type="evidence" value="ECO:0007669"/>
    <property type="project" value="UniProtKB-KW"/>
</dbReference>
<evidence type="ECO:0000256" key="11">
    <source>
        <dbReference type="ARBA" id="ARBA00023212"/>
    </source>
</evidence>
<dbReference type="OrthoDB" id="2986451at2759"/>
<evidence type="ECO:0000256" key="6">
    <source>
        <dbReference type="ARBA" id="ARBA00022741"/>
    </source>
</evidence>
<evidence type="ECO:0000256" key="2">
    <source>
        <dbReference type="ARBA" id="ARBA00008887"/>
    </source>
</evidence>
<dbReference type="GO" id="GO:0005874">
    <property type="term" value="C:microtubule"/>
    <property type="evidence" value="ECO:0007669"/>
    <property type="project" value="UniProtKB-KW"/>
</dbReference>
<evidence type="ECO:0000256" key="7">
    <source>
        <dbReference type="ARBA" id="ARBA00022840"/>
    </source>
</evidence>
<dbReference type="Pfam" id="PF08393">
    <property type="entry name" value="DHC_N2"/>
    <property type="match status" value="2"/>
</dbReference>
<dbReference type="InterPro" id="IPR013602">
    <property type="entry name" value="Dynein_heavy_linker"/>
</dbReference>
<reference evidence="14" key="1">
    <citation type="journal article" date="2011" name="Proc. Natl. Acad. Sci. U.S.A.">
        <title>Obligate biotrophy features unraveled by the genomic analysis of rust fungi.</title>
        <authorList>
            <person name="Duplessis S."/>
            <person name="Cuomo C.A."/>
            <person name="Lin Y.-C."/>
            <person name="Aerts A."/>
            <person name="Tisserant E."/>
            <person name="Veneault-Fourrey C."/>
            <person name="Joly D.L."/>
            <person name="Hacquard S."/>
            <person name="Amselem J."/>
            <person name="Cantarel B.L."/>
            <person name="Chiu R."/>
            <person name="Coutinho P.M."/>
            <person name="Feau N."/>
            <person name="Field M."/>
            <person name="Frey P."/>
            <person name="Gelhaye E."/>
            <person name="Goldberg J."/>
            <person name="Grabherr M.G."/>
            <person name="Kodira C.D."/>
            <person name="Kohler A."/>
            <person name="Kuees U."/>
            <person name="Lindquist E.A."/>
            <person name="Lucas S.M."/>
            <person name="Mago R."/>
            <person name="Mauceli E."/>
            <person name="Morin E."/>
            <person name="Murat C."/>
            <person name="Pangilinan J.L."/>
            <person name="Park R."/>
            <person name="Pearson M."/>
            <person name="Quesneville H."/>
            <person name="Rouhier N."/>
            <person name="Sakthikumar S."/>
            <person name="Salamov A.A."/>
            <person name="Schmutz J."/>
            <person name="Selles B."/>
            <person name="Shapiro H."/>
            <person name="Tanguay P."/>
            <person name="Tuskan G.A."/>
            <person name="Henrissat B."/>
            <person name="Van de Peer Y."/>
            <person name="Rouze P."/>
            <person name="Ellis J.G."/>
            <person name="Dodds P.N."/>
            <person name="Schein J.E."/>
            <person name="Zhong S."/>
            <person name="Hamelin R.C."/>
            <person name="Grigoriev I.V."/>
            <person name="Szabo L.J."/>
            <person name="Martin F."/>
        </authorList>
    </citation>
    <scope>NUCLEOTIDE SEQUENCE [LARGE SCALE GENOMIC DNA]</scope>
    <source>
        <strain evidence="14">98AG31 / pathotype 3-4-7</strain>
    </source>
</reference>
<evidence type="ECO:0000256" key="10">
    <source>
        <dbReference type="ARBA" id="ARBA00023175"/>
    </source>
</evidence>
<keyword evidence="14" id="KW-1185">Reference proteome</keyword>
<dbReference type="Gene3D" id="1.10.287.2620">
    <property type="match status" value="1"/>
</dbReference>
<dbReference type="eggNOG" id="KOG3595">
    <property type="taxonomic scope" value="Eukaryota"/>
</dbReference>
<dbReference type="GeneID" id="18936548"/>
<dbReference type="InterPro" id="IPR026983">
    <property type="entry name" value="DHC"/>
</dbReference>
<dbReference type="GO" id="GO:0051959">
    <property type="term" value="F:dynein light intermediate chain binding"/>
    <property type="evidence" value="ECO:0007669"/>
    <property type="project" value="InterPro"/>
</dbReference>
<proteinExistence type="inferred from homology"/>
<feature type="domain" description="Dynein heavy chain linker" evidence="12">
    <location>
        <begin position="143"/>
        <end position="267"/>
    </location>
</feature>